<dbReference type="InterPro" id="IPR050982">
    <property type="entry name" value="Auxin_biosynth/cation_transpt"/>
</dbReference>
<dbReference type="Gene3D" id="3.50.50.60">
    <property type="entry name" value="FAD/NAD(P)-binding domain"/>
    <property type="match status" value="1"/>
</dbReference>
<dbReference type="Pfam" id="PF13738">
    <property type="entry name" value="Pyr_redox_3"/>
    <property type="match status" value="1"/>
</dbReference>
<keyword evidence="3" id="KW-1185">Reference proteome</keyword>
<dbReference type="GO" id="GO:0050660">
    <property type="term" value="F:flavin adenine dinucleotide binding"/>
    <property type="evidence" value="ECO:0007669"/>
    <property type="project" value="TreeGrafter"/>
</dbReference>
<dbReference type="SUPFAM" id="SSF51905">
    <property type="entry name" value="FAD/NAD(P)-binding domain"/>
    <property type="match status" value="2"/>
</dbReference>
<dbReference type="GO" id="GO:0004497">
    <property type="term" value="F:monooxygenase activity"/>
    <property type="evidence" value="ECO:0007669"/>
    <property type="project" value="TreeGrafter"/>
</dbReference>
<name>A0A073JX10_9BACI</name>
<protein>
    <submittedName>
        <fullName evidence="2">Oxidoreductase</fullName>
    </submittedName>
</protein>
<dbReference type="PRINTS" id="PR00368">
    <property type="entry name" value="FADPNR"/>
</dbReference>
<proteinExistence type="predicted"/>
<dbReference type="AlphaFoldDB" id="A0A073JX10"/>
<dbReference type="PANTHER" id="PTHR43539">
    <property type="entry name" value="FLAVIN-BINDING MONOOXYGENASE-LIKE PROTEIN (AFU_ORTHOLOGUE AFUA_4G09220)"/>
    <property type="match status" value="1"/>
</dbReference>
<gene>
    <name evidence="2" type="ORF">BAMA_02955</name>
</gene>
<sequence length="347" mass="38714">MLDTIVIGAGQAGLAIGYYLQKGKRDFVIVDGEKRIGDSWRNRYDSLRLFTPNSYSSLPGMQMEGNQETFPKKDEVADYLEVYASFFQLPVQLRTVVSKVQKVDGIFTVHTGKEVLSARNVIIATGAFQKPFIPAFSQCPLSSVFQLHSSQYKSPSQIPDGPVLVVGGGNSGAQIAVELAGTRDVTMAVSHPLTFLPLRVMGKSIFFWLEKLGLLYAGKDTWRGALFQKKKDPIFGFECREYIREGKIAVKPKVMMVEGNTVTFSDDSTCTVQNIIWSTGFTGIYKWIDIEGALNESGLPIHKRGVSLVQGLYYIGLPWQYQRGSALICGVERDAHFLYSIMEKEYR</sequence>
<dbReference type="OrthoDB" id="9778740at2"/>
<dbReference type="EMBL" id="JOTN01000011">
    <property type="protein sequence ID" value="KEK18752.1"/>
    <property type="molecule type" value="Genomic_DNA"/>
</dbReference>
<dbReference type="RefSeq" id="WP_034640098.1">
    <property type="nucleotide sequence ID" value="NZ_CBCSJC010000012.1"/>
</dbReference>
<accession>A0A073JX10</accession>
<dbReference type="eggNOG" id="COG2072">
    <property type="taxonomic scope" value="Bacteria"/>
</dbReference>
<dbReference type="InterPro" id="IPR036188">
    <property type="entry name" value="FAD/NAD-bd_sf"/>
</dbReference>
<evidence type="ECO:0000313" key="2">
    <source>
        <dbReference type="EMBL" id="KEK18752.1"/>
    </source>
</evidence>
<comment type="caution">
    <text evidence="2">The sequence shown here is derived from an EMBL/GenBank/DDBJ whole genome shotgun (WGS) entry which is preliminary data.</text>
</comment>
<reference evidence="2 3" key="1">
    <citation type="submission" date="2014-06" db="EMBL/GenBank/DDBJ databases">
        <title>Draft genome sequence of Bacillus manliponensis JCM 15802 (MCCC 1A00708).</title>
        <authorList>
            <person name="Lai Q."/>
            <person name="Liu Y."/>
            <person name="Shao Z."/>
        </authorList>
    </citation>
    <scope>NUCLEOTIDE SEQUENCE [LARGE SCALE GENOMIC DNA]</scope>
    <source>
        <strain evidence="2 3">JCM 15802</strain>
    </source>
</reference>
<dbReference type="Proteomes" id="UP000027822">
    <property type="component" value="Unassembled WGS sequence"/>
</dbReference>
<dbReference type="PRINTS" id="PR00469">
    <property type="entry name" value="PNDRDTASEII"/>
</dbReference>
<keyword evidence="1" id="KW-0560">Oxidoreductase</keyword>
<dbReference type="PANTHER" id="PTHR43539:SF78">
    <property type="entry name" value="FLAVIN-CONTAINING MONOOXYGENASE"/>
    <property type="match status" value="1"/>
</dbReference>
<dbReference type="STRING" id="574376.BAMA_02955"/>
<organism evidence="2 3">
    <name type="scientific">Bacillus manliponensis</name>
    <dbReference type="NCBI Taxonomy" id="574376"/>
    <lineage>
        <taxon>Bacteria</taxon>
        <taxon>Bacillati</taxon>
        <taxon>Bacillota</taxon>
        <taxon>Bacilli</taxon>
        <taxon>Bacillales</taxon>
        <taxon>Bacillaceae</taxon>
        <taxon>Bacillus</taxon>
        <taxon>Bacillus cereus group</taxon>
    </lineage>
</organism>
<evidence type="ECO:0000256" key="1">
    <source>
        <dbReference type="ARBA" id="ARBA00023002"/>
    </source>
</evidence>
<evidence type="ECO:0000313" key="3">
    <source>
        <dbReference type="Proteomes" id="UP000027822"/>
    </source>
</evidence>